<comment type="caution">
    <text evidence="9">The sequence shown here is derived from an EMBL/GenBank/DDBJ whole genome shotgun (WGS) entry which is preliminary data.</text>
</comment>
<dbReference type="InterPro" id="IPR012910">
    <property type="entry name" value="Plug_dom"/>
</dbReference>
<dbReference type="Pfam" id="PF13715">
    <property type="entry name" value="CarbopepD_reg_2"/>
    <property type="match status" value="1"/>
</dbReference>
<evidence type="ECO:0000256" key="5">
    <source>
        <dbReference type="ARBA" id="ARBA00023136"/>
    </source>
</evidence>
<evidence type="ECO:0000256" key="1">
    <source>
        <dbReference type="ARBA" id="ARBA00004571"/>
    </source>
</evidence>
<dbReference type="Proteomes" id="UP000272117">
    <property type="component" value="Unassembled WGS sequence"/>
</dbReference>
<dbReference type="InterPro" id="IPR023997">
    <property type="entry name" value="TonB-dep_OMP_SusC/RagA_CS"/>
</dbReference>
<evidence type="ECO:0000256" key="7">
    <source>
        <dbReference type="PROSITE-ProRule" id="PRU01360"/>
    </source>
</evidence>
<evidence type="ECO:0000313" key="9">
    <source>
        <dbReference type="EMBL" id="RNI28877.1"/>
    </source>
</evidence>
<dbReference type="Gene3D" id="2.60.40.1120">
    <property type="entry name" value="Carboxypeptidase-like, regulatory domain"/>
    <property type="match status" value="1"/>
</dbReference>
<evidence type="ECO:0000256" key="3">
    <source>
        <dbReference type="ARBA" id="ARBA00022452"/>
    </source>
</evidence>
<name>A0A3M9MUM2_9BACT</name>
<comment type="subcellular location">
    <subcellularLocation>
        <location evidence="1 7">Cell outer membrane</location>
        <topology evidence="1 7">Multi-pass membrane protein</topology>
    </subcellularLocation>
</comment>
<keyword evidence="6 7" id="KW-0998">Cell outer membrane</keyword>
<dbReference type="AlphaFoldDB" id="A0A3M9MUM2"/>
<dbReference type="Gene3D" id="2.40.170.20">
    <property type="entry name" value="TonB-dependent receptor, beta-barrel domain"/>
    <property type="match status" value="1"/>
</dbReference>
<sequence length="1022" mass="110815">MSSEDNSPIPGATVLLKGTSTATATDASGRFSIPAPVGSVLVFSFIGYVPQEVTVGTQTNINVTLAPDVTALSEVVVTALGIKRDAKALGYSISQVGGSELATAKEINVINSLSGKVAGVDISTPTAGPSGSSRVIIRGNSELSGNNQPLYIIDGVPMDNTTAGGAGQWGGYDLGDGLSSLNPDDIESVSVLKGGAAAALYGSRASNGVIMITTKSGANQKGIGVEYTSNYTAERVLSKFDDYQKVYGQGRDGLLPIEPNANNTQSAWGPQLDPNLRLQIYNGETKPYSLVNDNILSFFRTGSTFTNTLAFTGGTENASVRVSVSDMHNKDIVPKTGMARNTFLINSTMKLGSKITINGKVNYITEKVDNRPALSDNPNNVGLAIIGIAPNFDQRWLSQGYKDEFGRYQDWNGNTYRINPYWSINEMSNTSRRNRVIGYLQMNYDFTSWLGLQLRGGTDFYNFRYTNFSPKGTPLWETGALQEQSNHLAEKNYEALLKFDKQFTDDFYVTAFAGGNIMHRRAENQMSTGSGIVLEGIQAITNFTTQSNDYGLFRKQINSLYGTVQTGYKDTYFLDVTARNDWSSTLSKGNNSYFYPSLSGSFVFTNLLDRSPILSFGKLRASVAEVGGDTDPYQLSLTYGLKNFSLLGKPLGEISNTSVPNLSLKPTQTFTYEFGTDLRFLENRVQLDLTYYSKKTTDQILPLIIPSSSGYNTAIINAGEITNKGVELMLRGGVVSTPTFSWDAIVNFARNVNQVVSLHEQVKEYTLANARWAGAAIMAQEGETFGTIVGKKLMRDPEGNVVHNAAGLPVFGTEQEVLGKGTYDWTSGITNVLTFKGFRLSALVDIKSGADVYSMSSAIAHTNGTSENTLEGRAGWYASEEARLAAGASPAEWTPTGGYVGKGVVNVGTTEAPNYQPNTTYVNPQSYWAQFLSNSPEPFIYDATYAKLRELTIGYTLPKTLFGRLPIQAASISFVGRNLFILYSNLPNIDPESSYNNGNGQGLEYGSIPSRRSFGANLSIRF</sequence>
<organism evidence="9 10">
    <name type="scientific">Rufibacter latericius</name>
    <dbReference type="NCBI Taxonomy" id="2487040"/>
    <lineage>
        <taxon>Bacteria</taxon>
        <taxon>Pseudomonadati</taxon>
        <taxon>Bacteroidota</taxon>
        <taxon>Cytophagia</taxon>
        <taxon>Cytophagales</taxon>
        <taxon>Hymenobacteraceae</taxon>
        <taxon>Rufibacter</taxon>
    </lineage>
</organism>
<protein>
    <submittedName>
        <fullName evidence="9">SusC/RagA family TonB-linked outer membrane protein</fullName>
    </submittedName>
</protein>
<dbReference type="FunFam" id="2.170.130.10:FF:000023">
    <property type="entry name" value="SusC/RagA family TonB-linked outer membrane protein"/>
    <property type="match status" value="1"/>
</dbReference>
<dbReference type="OrthoDB" id="9768177at2"/>
<dbReference type="NCBIfam" id="TIGR04057">
    <property type="entry name" value="SusC_RagA_signa"/>
    <property type="match status" value="1"/>
</dbReference>
<dbReference type="GO" id="GO:0009279">
    <property type="term" value="C:cell outer membrane"/>
    <property type="evidence" value="ECO:0007669"/>
    <property type="project" value="UniProtKB-SubCell"/>
</dbReference>
<evidence type="ECO:0000256" key="4">
    <source>
        <dbReference type="ARBA" id="ARBA00022692"/>
    </source>
</evidence>
<dbReference type="InterPro" id="IPR036942">
    <property type="entry name" value="Beta-barrel_TonB_sf"/>
</dbReference>
<keyword evidence="5 7" id="KW-0472">Membrane</keyword>
<keyword evidence="3 7" id="KW-1134">Transmembrane beta strand</keyword>
<keyword evidence="2 7" id="KW-0813">Transport</keyword>
<comment type="similarity">
    <text evidence="7">Belongs to the TonB-dependent receptor family.</text>
</comment>
<proteinExistence type="inferred from homology"/>
<dbReference type="NCBIfam" id="TIGR04056">
    <property type="entry name" value="OMP_RagA_SusC"/>
    <property type="match status" value="1"/>
</dbReference>
<accession>A0A3M9MUM2</accession>
<evidence type="ECO:0000313" key="10">
    <source>
        <dbReference type="Proteomes" id="UP000272117"/>
    </source>
</evidence>
<dbReference type="SUPFAM" id="SSF56935">
    <property type="entry name" value="Porins"/>
    <property type="match status" value="1"/>
</dbReference>
<dbReference type="PROSITE" id="PS52016">
    <property type="entry name" value="TONB_DEPENDENT_REC_3"/>
    <property type="match status" value="1"/>
</dbReference>
<feature type="domain" description="TonB-dependent receptor plug" evidence="8">
    <location>
        <begin position="88"/>
        <end position="209"/>
    </location>
</feature>
<evidence type="ECO:0000256" key="2">
    <source>
        <dbReference type="ARBA" id="ARBA00022448"/>
    </source>
</evidence>
<dbReference type="InterPro" id="IPR039426">
    <property type="entry name" value="TonB-dep_rcpt-like"/>
</dbReference>
<evidence type="ECO:0000256" key="6">
    <source>
        <dbReference type="ARBA" id="ARBA00023237"/>
    </source>
</evidence>
<evidence type="ECO:0000259" key="8">
    <source>
        <dbReference type="Pfam" id="PF07715"/>
    </source>
</evidence>
<dbReference type="SUPFAM" id="SSF49464">
    <property type="entry name" value="Carboxypeptidase regulatory domain-like"/>
    <property type="match status" value="1"/>
</dbReference>
<dbReference type="InterPro" id="IPR023996">
    <property type="entry name" value="TonB-dep_OMP_SusC/RagA"/>
</dbReference>
<keyword evidence="4 7" id="KW-0812">Transmembrane</keyword>
<dbReference type="Gene3D" id="2.170.130.10">
    <property type="entry name" value="TonB-dependent receptor, plug domain"/>
    <property type="match status" value="1"/>
</dbReference>
<dbReference type="InterPro" id="IPR008969">
    <property type="entry name" value="CarboxyPept-like_regulatory"/>
</dbReference>
<dbReference type="EMBL" id="RJJD01000004">
    <property type="protein sequence ID" value="RNI28877.1"/>
    <property type="molecule type" value="Genomic_DNA"/>
</dbReference>
<dbReference type="InterPro" id="IPR037066">
    <property type="entry name" value="Plug_dom_sf"/>
</dbReference>
<keyword evidence="10" id="KW-1185">Reference proteome</keyword>
<dbReference type="Pfam" id="PF07715">
    <property type="entry name" value="Plug"/>
    <property type="match status" value="1"/>
</dbReference>
<reference evidence="9 10" key="1">
    <citation type="submission" date="2018-11" db="EMBL/GenBank/DDBJ databases">
        <title>Rufibacter latericius sp. nov., isolated from water in Baiyang Lake.</title>
        <authorList>
            <person name="Yang Y."/>
        </authorList>
    </citation>
    <scope>NUCLEOTIDE SEQUENCE [LARGE SCALE GENOMIC DNA]</scope>
    <source>
        <strain evidence="9 10">R-22-1c-1</strain>
    </source>
</reference>
<gene>
    <name evidence="9" type="ORF">EFB08_08510</name>
</gene>